<dbReference type="InterPro" id="IPR002569">
    <property type="entry name" value="Met_Sox_Rdtase_MsrA_dom"/>
</dbReference>
<evidence type="ECO:0000256" key="5">
    <source>
        <dbReference type="SAM" id="SignalP"/>
    </source>
</evidence>
<keyword evidence="1 4" id="KW-0560">Oxidoreductase</keyword>
<dbReference type="Gene3D" id="3.30.1060.10">
    <property type="entry name" value="Peptide methionine sulphoxide reductase MsrA"/>
    <property type="match status" value="1"/>
</dbReference>
<dbReference type="EC" id="1.8.4.11" evidence="4"/>
<protein>
    <recommendedName>
        <fullName evidence="4">Peptide methionine sulfoxide reductase MsrA</fullName>
        <shortName evidence="4">Protein-methionine-S-oxide reductase</shortName>
        <ecNumber evidence="4">1.8.4.11</ecNumber>
    </recommendedName>
    <alternativeName>
        <fullName evidence="4">Peptide-methionine (S)-S-oxide reductase</fullName>
        <shortName evidence="4">Peptide Met(O) reductase</shortName>
    </alternativeName>
</protein>
<evidence type="ECO:0000256" key="2">
    <source>
        <dbReference type="ARBA" id="ARBA00047806"/>
    </source>
</evidence>
<organism evidence="7 8">
    <name type="scientific">Stappia taiwanensis</name>
    <dbReference type="NCBI Taxonomy" id="992267"/>
    <lineage>
        <taxon>Bacteria</taxon>
        <taxon>Pseudomonadati</taxon>
        <taxon>Pseudomonadota</taxon>
        <taxon>Alphaproteobacteria</taxon>
        <taxon>Hyphomicrobiales</taxon>
        <taxon>Stappiaceae</taxon>
        <taxon>Stappia</taxon>
    </lineage>
</organism>
<feature type="active site" evidence="4">
    <location>
        <position position="39"/>
    </location>
</feature>
<proteinExistence type="inferred from homology"/>
<comment type="caution">
    <text evidence="7">The sequence shown here is derived from an EMBL/GenBank/DDBJ whole genome shotgun (WGS) entry which is preliminary data.</text>
</comment>
<dbReference type="AlphaFoldDB" id="A0A838XTN2"/>
<evidence type="ECO:0000256" key="3">
    <source>
        <dbReference type="ARBA" id="ARBA00048782"/>
    </source>
</evidence>
<feature type="domain" description="Peptide methionine sulphoxide reductase MsrA" evidence="6">
    <location>
        <begin position="32"/>
        <end position="181"/>
    </location>
</feature>
<dbReference type="PANTHER" id="PTHR43774:SF1">
    <property type="entry name" value="PEPTIDE METHIONINE SULFOXIDE REDUCTASE MSRA 2"/>
    <property type="match status" value="1"/>
</dbReference>
<evidence type="ECO:0000313" key="8">
    <source>
        <dbReference type="Proteomes" id="UP000559404"/>
    </source>
</evidence>
<dbReference type="Proteomes" id="UP000559404">
    <property type="component" value="Unassembled WGS sequence"/>
</dbReference>
<dbReference type="HAMAP" id="MF_01401">
    <property type="entry name" value="MsrA"/>
    <property type="match status" value="1"/>
</dbReference>
<dbReference type="PANTHER" id="PTHR43774">
    <property type="entry name" value="PEPTIDE METHIONINE SULFOXIDE REDUCTASE"/>
    <property type="match status" value="1"/>
</dbReference>
<reference evidence="7 8" key="2">
    <citation type="submission" date="2020-08" db="EMBL/GenBank/DDBJ databases">
        <title>Stappia taiwanensis sp. nov., isolated from a coastal thermal spring.</title>
        <authorList>
            <person name="Kampfer P."/>
        </authorList>
    </citation>
    <scope>NUCLEOTIDE SEQUENCE [LARGE SCALE GENOMIC DNA]</scope>
    <source>
        <strain evidence="7 8">DSM 23284</strain>
    </source>
</reference>
<dbReference type="EMBL" id="JACEON010000025">
    <property type="protein sequence ID" value="MBA4613795.1"/>
    <property type="molecule type" value="Genomic_DNA"/>
</dbReference>
<comment type="function">
    <text evidence="4">Has an important function as a repair enzyme for proteins that have been inactivated by oxidation. Catalyzes the reversible oxidation-reduction of methionine sulfoxide in proteins to methionine.</text>
</comment>
<evidence type="ECO:0000259" key="6">
    <source>
        <dbReference type="Pfam" id="PF01625"/>
    </source>
</evidence>
<dbReference type="InterPro" id="IPR036509">
    <property type="entry name" value="Met_Sox_Rdtase_MsrA_sf"/>
</dbReference>
<dbReference type="GO" id="GO:0008113">
    <property type="term" value="F:peptide-methionine (S)-S-oxide reductase activity"/>
    <property type="evidence" value="ECO:0007669"/>
    <property type="project" value="UniProtKB-UniRule"/>
</dbReference>
<feature type="signal peptide" evidence="5">
    <location>
        <begin position="1"/>
        <end position="27"/>
    </location>
</feature>
<accession>A0A838XTN2</accession>
<evidence type="ECO:0000313" key="7">
    <source>
        <dbReference type="EMBL" id="MBA4613795.1"/>
    </source>
</evidence>
<sequence length="209" mass="22594">MEVPPMSRLATLLLLPLLLVSGAPARAQTTETAIFAGGCFWCVESDFDRIPGVLETVSGYTGGSLANPTYEQVSAGGTGHYEAVRIRFDPARVSYEALLSAFFRSVDPLDADGQFCDRGASYRTAIFVAGPEQKAKADAAKAKAAAVLGSRLATPILPAAPFYPAEDYHQNYYDKNPVRYAYYRWSCGRDARINAVWGKDAFAGIPGKH</sequence>
<keyword evidence="8" id="KW-1185">Reference proteome</keyword>
<dbReference type="Pfam" id="PF01625">
    <property type="entry name" value="PMSR"/>
    <property type="match status" value="1"/>
</dbReference>
<reference evidence="7 8" key="1">
    <citation type="submission" date="2020-07" db="EMBL/GenBank/DDBJ databases">
        <authorList>
            <person name="Li M."/>
        </authorList>
    </citation>
    <scope>NUCLEOTIDE SEQUENCE [LARGE SCALE GENOMIC DNA]</scope>
    <source>
        <strain evidence="7 8">DSM 23284</strain>
    </source>
</reference>
<comment type="catalytic activity">
    <reaction evidence="2 4">
        <text>L-methionyl-[protein] + [thioredoxin]-disulfide + H2O = L-methionyl-(S)-S-oxide-[protein] + [thioredoxin]-dithiol</text>
        <dbReference type="Rhea" id="RHEA:14217"/>
        <dbReference type="Rhea" id="RHEA-COMP:10698"/>
        <dbReference type="Rhea" id="RHEA-COMP:10700"/>
        <dbReference type="Rhea" id="RHEA-COMP:12313"/>
        <dbReference type="Rhea" id="RHEA-COMP:12315"/>
        <dbReference type="ChEBI" id="CHEBI:15377"/>
        <dbReference type="ChEBI" id="CHEBI:16044"/>
        <dbReference type="ChEBI" id="CHEBI:29950"/>
        <dbReference type="ChEBI" id="CHEBI:44120"/>
        <dbReference type="ChEBI" id="CHEBI:50058"/>
        <dbReference type="EC" id="1.8.4.11"/>
    </reaction>
</comment>
<keyword evidence="5" id="KW-0732">Signal</keyword>
<dbReference type="NCBIfam" id="TIGR00401">
    <property type="entry name" value="msrA"/>
    <property type="match status" value="1"/>
</dbReference>
<name>A0A838XTN2_9HYPH</name>
<comment type="catalytic activity">
    <reaction evidence="3 4">
        <text>[thioredoxin]-disulfide + L-methionine + H2O = L-methionine (S)-S-oxide + [thioredoxin]-dithiol</text>
        <dbReference type="Rhea" id="RHEA:19993"/>
        <dbReference type="Rhea" id="RHEA-COMP:10698"/>
        <dbReference type="Rhea" id="RHEA-COMP:10700"/>
        <dbReference type="ChEBI" id="CHEBI:15377"/>
        <dbReference type="ChEBI" id="CHEBI:29950"/>
        <dbReference type="ChEBI" id="CHEBI:50058"/>
        <dbReference type="ChEBI" id="CHEBI:57844"/>
        <dbReference type="ChEBI" id="CHEBI:58772"/>
        <dbReference type="EC" id="1.8.4.11"/>
    </reaction>
</comment>
<dbReference type="SUPFAM" id="SSF55068">
    <property type="entry name" value="Peptide methionine sulfoxide reductase"/>
    <property type="match status" value="1"/>
</dbReference>
<gene>
    <name evidence="4 7" type="primary">msrA</name>
    <name evidence="7" type="ORF">H1W37_19225</name>
</gene>
<evidence type="ECO:0000256" key="4">
    <source>
        <dbReference type="HAMAP-Rule" id="MF_01401"/>
    </source>
</evidence>
<feature type="chain" id="PRO_5032495912" description="Peptide methionine sulfoxide reductase MsrA" evidence="5">
    <location>
        <begin position="28"/>
        <end position="209"/>
    </location>
</feature>
<comment type="similarity">
    <text evidence="4">Belongs to the MsrA Met sulfoxide reductase family.</text>
</comment>
<evidence type="ECO:0000256" key="1">
    <source>
        <dbReference type="ARBA" id="ARBA00023002"/>
    </source>
</evidence>